<evidence type="ECO:0000256" key="2">
    <source>
        <dbReference type="ARBA" id="ARBA00022840"/>
    </source>
</evidence>
<dbReference type="Pfam" id="PF00158">
    <property type="entry name" value="Sigma54_activat"/>
    <property type="match status" value="1"/>
</dbReference>
<dbReference type="SUPFAM" id="SSF52540">
    <property type="entry name" value="P-loop containing nucleoside triphosphate hydrolases"/>
    <property type="match status" value="1"/>
</dbReference>
<dbReference type="GO" id="GO:0043565">
    <property type="term" value="F:sequence-specific DNA binding"/>
    <property type="evidence" value="ECO:0007669"/>
    <property type="project" value="InterPro"/>
</dbReference>
<dbReference type="InterPro" id="IPR027417">
    <property type="entry name" value="P-loop_NTPase"/>
</dbReference>
<dbReference type="AlphaFoldDB" id="A0A8J7J369"/>
<dbReference type="SMART" id="SM00382">
    <property type="entry name" value="AAA"/>
    <property type="match status" value="1"/>
</dbReference>
<feature type="region of interest" description="Disordered" evidence="5">
    <location>
        <begin position="245"/>
        <end position="265"/>
    </location>
</feature>
<dbReference type="Pfam" id="PF25601">
    <property type="entry name" value="AAA_lid_14"/>
    <property type="match status" value="1"/>
</dbReference>
<sequence>MEAAQLANVEQQLLAAVFRLVEQVAPLDTPVLLLGEPGTSQEIVARAIHSRSARHKRPLIRVNCAALPAAVMEAELFGRERGSGDGGRQIGRFEMAHRGTIFLEEIGALPLNQQDRLLRVMRYGEFKRQRCPRAIPVDVRILAASNRHLEEEVRNGRFREDLFRLLSVLTITIPPLAQRKQDIPRLVEFFVAKFNGKYGKQVGPLPEGIQNVLQEYPWPGNLLELESVIERAVITTPEEAVQDLNRRENSRGRRGEAGLEAQARGVSEHDRIVEVLGKTGGRIEGKNGAAEFLGLHPSTLRGRMRKYGILRRPPRV</sequence>
<dbReference type="InterPro" id="IPR058031">
    <property type="entry name" value="AAA_lid_NorR"/>
</dbReference>
<dbReference type="Proteomes" id="UP000636888">
    <property type="component" value="Unassembled WGS sequence"/>
</dbReference>
<dbReference type="Gene3D" id="1.10.8.60">
    <property type="match status" value="1"/>
</dbReference>
<keyword evidence="2" id="KW-0067">ATP-binding</keyword>
<proteinExistence type="predicted"/>
<feature type="compositionally biased region" description="Basic and acidic residues" evidence="5">
    <location>
        <begin position="245"/>
        <end position="257"/>
    </location>
</feature>
<evidence type="ECO:0000313" key="8">
    <source>
        <dbReference type="Proteomes" id="UP000636888"/>
    </source>
</evidence>
<dbReference type="GO" id="GO:0006355">
    <property type="term" value="P:regulation of DNA-templated transcription"/>
    <property type="evidence" value="ECO:0007669"/>
    <property type="project" value="InterPro"/>
</dbReference>
<keyword evidence="4" id="KW-0804">Transcription</keyword>
<dbReference type="RefSeq" id="WP_199384125.1">
    <property type="nucleotide sequence ID" value="NZ_JAEMHM010000008.1"/>
</dbReference>
<dbReference type="CDD" id="cd00009">
    <property type="entry name" value="AAA"/>
    <property type="match status" value="1"/>
</dbReference>
<evidence type="ECO:0000259" key="6">
    <source>
        <dbReference type="PROSITE" id="PS50045"/>
    </source>
</evidence>
<dbReference type="InterPro" id="IPR009057">
    <property type="entry name" value="Homeodomain-like_sf"/>
</dbReference>
<accession>A0A8J7J369</accession>
<dbReference type="Pfam" id="PF02954">
    <property type="entry name" value="HTH_8"/>
    <property type="match status" value="1"/>
</dbReference>
<keyword evidence="8" id="KW-1185">Reference proteome</keyword>
<dbReference type="InterPro" id="IPR003593">
    <property type="entry name" value="AAA+_ATPase"/>
</dbReference>
<evidence type="ECO:0000256" key="1">
    <source>
        <dbReference type="ARBA" id="ARBA00022741"/>
    </source>
</evidence>
<evidence type="ECO:0000256" key="5">
    <source>
        <dbReference type="SAM" id="MobiDB-lite"/>
    </source>
</evidence>
<reference evidence="7" key="1">
    <citation type="submission" date="2020-12" db="EMBL/GenBank/DDBJ databases">
        <title>Geomonas sp. Red875, isolated from river sediment.</title>
        <authorList>
            <person name="Xu Z."/>
            <person name="Zhang Z."/>
            <person name="Masuda Y."/>
            <person name="Itoh H."/>
            <person name="Senoo K."/>
        </authorList>
    </citation>
    <scope>NUCLEOTIDE SEQUENCE</scope>
    <source>
        <strain evidence="7">Red875</strain>
    </source>
</reference>
<evidence type="ECO:0000313" key="7">
    <source>
        <dbReference type="EMBL" id="MBJ6725233.1"/>
    </source>
</evidence>
<dbReference type="Gene3D" id="1.10.10.60">
    <property type="entry name" value="Homeodomain-like"/>
    <property type="match status" value="1"/>
</dbReference>
<dbReference type="SUPFAM" id="SSF46689">
    <property type="entry name" value="Homeodomain-like"/>
    <property type="match status" value="1"/>
</dbReference>
<dbReference type="InterPro" id="IPR002197">
    <property type="entry name" value="HTH_Fis"/>
</dbReference>
<evidence type="ECO:0000256" key="4">
    <source>
        <dbReference type="ARBA" id="ARBA00023163"/>
    </source>
</evidence>
<comment type="caution">
    <text evidence="7">The sequence shown here is derived from an EMBL/GenBank/DDBJ whole genome shotgun (WGS) entry which is preliminary data.</text>
</comment>
<organism evidence="7 8">
    <name type="scientific">Geomesophilobacter sediminis</name>
    <dbReference type="NCBI Taxonomy" id="2798584"/>
    <lineage>
        <taxon>Bacteria</taxon>
        <taxon>Pseudomonadati</taxon>
        <taxon>Thermodesulfobacteriota</taxon>
        <taxon>Desulfuromonadia</taxon>
        <taxon>Geobacterales</taxon>
        <taxon>Geobacteraceae</taxon>
        <taxon>Geomesophilobacter</taxon>
    </lineage>
</organism>
<dbReference type="EMBL" id="JAEMHM010000008">
    <property type="protein sequence ID" value="MBJ6725233.1"/>
    <property type="molecule type" value="Genomic_DNA"/>
</dbReference>
<name>A0A8J7J369_9BACT</name>
<dbReference type="FunFam" id="3.40.50.300:FF:000006">
    <property type="entry name" value="DNA-binding transcriptional regulator NtrC"/>
    <property type="match status" value="1"/>
</dbReference>
<keyword evidence="1" id="KW-0547">Nucleotide-binding</keyword>
<keyword evidence="3" id="KW-0805">Transcription regulation</keyword>
<evidence type="ECO:0000256" key="3">
    <source>
        <dbReference type="ARBA" id="ARBA00023015"/>
    </source>
</evidence>
<dbReference type="PANTHER" id="PTHR32071:SF113">
    <property type="entry name" value="ALGINATE BIOSYNTHESIS TRANSCRIPTIONAL REGULATORY PROTEIN ALGB"/>
    <property type="match status" value="1"/>
</dbReference>
<dbReference type="InterPro" id="IPR002078">
    <property type="entry name" value="Sigma_54_int"/>
</dbReference>
<gene>
    <name evidence="7" type="ORF">JFN93_10980</name>
</gene>
<feature type="domain" description="Sigma-54 factor interaction" evidence="6">
    <location>
        <begin position="7"/>
        <end position="234"/>
    </location>
</feature>
<dbReference type="PROSITE" id="PS50045">
    <property type="entry name" value="SIGMA54_INTERACT_4"/>
    <property type="match status" value="1"/>
</dbReference>
<dbReference type="Gene3D" id="3.40.50.300">
    <property type="entry name" value="P-loop containing nucleotide triphosphate hydrolases"/>
    <property type="match status" value="1"/>
</dbReference>
<dbReference type="GO" id="GO:0005524">
    <property type="term" value="F:ATP binding"/>
    <property type="evidence" value="ECO:0007669"/>
    <property type="project" value="UniProtKB-KW"/>
</dbReference>
<protein>
    <submittedName>
        <fullName evidence="7">Sigma-54-dependent Fis family transcriptional regulator</fullName>
    </submittedName>
</protein>
<dbReference type="PANTHER" id="PTHR32071">
    <property type="entry name" value="TRANSCRIPTIONAL REGULATORY PROTEIN"/>
    <property type="match status" value="1"/>
</dbReference>